<dbReference type="GO" id="GO:0003677">
    <property type="term" value="F:DNA binding"/>
    <property type="evidence" value="ECO:0007669"/>
    <property type="project" value="UniProtKB-KW"/>
</dbReference>
<evidence type="ECO:0000313" key="2">
    <source>
        <dbReference type="EMBL" id="GAP00494.1"/>
    </source>
</evidence>
<keyword evidence="3" id="KW-1185">Reference proteome</keyword>
<dbReference type="SMART" id="SM00850">
    <property type="entry name" value="LytTR"/>
    <property type="match status" value="1"/>
</dbReference>
<dbReference type="OrthoDB" id="2136316at2"/>
<dbReference type="PANTHER" id="PTHR37299">
    <property type="entry name" value="TRANSCRIPTIONAL REGULATOR-RELATED"/>
    <property type="match status" value="1"/>
</dbReference>
<keyword evidence="2" id="KW-0238">DNA-binding</keyword>
<organism evidence="2 3">
    <name type="scientific">Fructobacillus ficulneus</name>
    <dbReference type="NCBI Taxonomy" id="157463"/>
    <lineage>
        <taxon>Bacteria</taxon>
        <taxon>Bacillati</taxon>
        <taxon>Bacillota</taxon>
        <taxon>Bacilli</taxon>
        <taxon>Lactobacillales</taxon>
        <taxon>Lactobacillaceae</taxon>
        <taxon>Fructobacillus</taxon>
    </lineage>
</organism>
<dbReference type="InterPro" id="IPR046947">
    <property type="entry name" value="LytR-like"/>
</dbReference>
<dbReference type="Proteomes" id="UP000253891">
    <property type="component" value="Unassembled WGS sequence"/>
</dbReference>
<dbReference type="Gene3D" id="2.40.50.1020">
    <property type="entry name" value="LytTr DNA-binding domain"/>
    <property type="match status" value="1"/>
</dbReference>
<dbReference type="STRING" id="157463.GCA_001047075_01379"/>
<dbReference type="EMBL" id="DF968005">
    <property type="protein sequence ID" value="GAP00494.1"/>
    <property type="molecule type" value="Genomic_DNA"/>
</dbReference>
<feature type="domain" description="HTH LytTR-type" evidence="1">
    <location>
        <begin position="47"/>
        <end position="151"/>
    </location>
</feature>
<dbReference type="AlphaFoldDB" id="A0A0K8MK07"/>
<evidence type="ECO:0000313" key="3">
    <source>
        <dbReference type="Proteomes" id="UP000253891"/>
    </source>
</evidence>
<name>A0A0K8MK07_9LACO</name>
<sequence>MKSHFHANHNLGPDEIEVTVSAADQGPVVNQLLDYLDAFQTSQPTVLTVKTADEIRLIKIDDIIYVTILEDILSIVTKTTVIEVRERLAHFQARTNPQKFVQISRHALINLDHLTSLSNSFSGNMTAHLLGNHQVTVSRRYVKNLTQRFGL</sequence>
<dbReference type="Pfam" id="PF04397">
    <property type="entry name" value="LytTR"/>
    <property type="match status" value="1"/>
</dbReference>
<gene>
    <name evidence="2" type="ORF">FFIC_285130</name>
</gene>
<reference evidence="2 3" key="1">
    <citation type="journal article" date="2015" name="BMC Genomics">
        <title>Comparative genomics of Fructobacillus spp. and Leuconostoc spp. reveals niche-specific evolution of Fructobacillus spp.</title>
        <authorList>
            <person name="Endo A."/>
            <person name="Tanizawa Y."/>
            <person name="Tanaka N."/>
            <person name="Maeno S."/>
            <person name="Kumar H."/>
            <person name="Shiwa Y."/>
            <person name="Okada S."/>
            <person name="Yoshikawa H."/>
            <person name="Dicks L."/>
            <person name="Nakagawa J."/>
            <person name="Arita M."/>
        </authorList>
    </citation>
    <scope>NUCLEOTIDE SEQUENCE [LARGE SCALE GENOMIC DNA]</scope>
    <source>
        <strain evidence="2 3">JCM 12225</strain>
    </source>
</reference>
<dbReference type="PANTHER" id="PTHR37299:SF1">
    <property type="entry name" value="STAGE 0 SPORULATION PROTEIN A HOMOLOG"/>
    <property type="match status" value="1"/>
</dbReference>
<dbReference type="InterPro" id="IPR007492">
    <property type="entry name" value="LytTR_DNA-bd_dom"/>
</dbReference>
<dbReference type="GO" id="GO:0000156">
    <property type="term" value="F:phosphorelay response regulator activity"/>
    <property type="evidence" value="ECO:0007669"/>
    <property type="project" value="InterPro"/>
</dbReference>
<protein>
    <submittedName>
        <fullName evidence="2">LytTr DNA-binding domain protein</fullName>
    </submittedName>
</protein>
<evidence type="ECO:0000259" key="1">
    <source>
        <dbReference type="PROSITE" id="PS50930"/>
    </source>
</evidence>
<proteinExistence type="predicted"/>
<accession>A0A0K8MK07</accession>
<dbReference type="PROSITE" id="PS50930">
    <property type="entry name" value="HTH_LYTTR"/>
    <property type="match status" value="1"/>
</dbReference>
<dbReference type="RefSeq" id="WP_061993780.1">
    <property type="nucleotide sequence ID" value="NZ_DF968005.1"/>
</dbReference>